<evidence type="ECO:0000256" key="1">
    <source>
        <dbReference type="SAM" id="MobiDB-lite"/>
    </source>
</evidence>
<proteinExistence type="predicted"/>
<name>K9D4V3_9BURK</name>
<accession>K9D4V3</accession>
<organism evidence="2 3">
    <name type="scientific">Massilia timonae CCUG 45783</name>
    <dbReference type="NCBI Taxonomy" id="883126"/>
    <lineage>
        <taxon>Bacteria</taxon>
        <taxon>Pseudomonadati</taxon>
        <taxon>Pseudomonadota</taxon>
        <taxon>Betaproteobacteria</taxon>
        <taxon>Burkholderiales</taxon>
        <taxon>Oxalobacteraceae</taxon>
        <taxon>Telluria group</taxon>
        <taxon>Massilia</taxon>
    </lineage>
</organism>
<gene>
    <name evidence="2" type="ORF">HMPREF9710_05136</name>
</gene>
<protein>
    <submittedName>
        <fullName evidence="2">Uncharacterized protein</fullName>
    </submittedName>
</protein>
<dbReference type="AlphaFoldDB" id="K9D4V3"/>
<dbReference type="HOGENOM" id="CLU_965782_0_0_4"/>
<dbReference type="EMBL" id="AGZI01000065">
    <property type="protein sequence ID" value="EKU79654.1"/>
    <property type="molecule type" value="Genomic_DNA"/>
</dbReference>
<dbReference type="Proteomes" id="UP000009874">
    <property type="component" value="Unassembled WGS sequence"/>
</dbReference>
<evidence type="ECO:0000313" key="3">
    <source>
        <dbReference type="Proteomes" id="UP000009874"/>
    </source>
</evidence>
<comment type="caution">
    <text evidence="2">The sequence shown here is derived from an EMBL/GenBank/DDBJ whole genome shotgun (WGS) entry which is preliminary data.</text>
</comment>
<sequence>MVRHDYCARDGIGPCVFCRLKSSICADGAACRLFAVNDEKKPRLVRISLCNVALTRAMCSPGSLDSRIARDMGYIRSNIMRGDSLFMSMMADGGMSGNPRPASDSRHEPCRNSASNEKQRFFLYKRKKLGSIPIVLLTRKLSGCQLPTISFPGTYLSCSRMTGAATRQVASIYSEGLFRKPKSFGSTRLDCARLASTCTISRGPCRSCAPGFAPVRGSEEYPVRAQSTAPQMALASPPAKMPSPPISSARSCGLLFGAPDLPRSIIACSRVQCTRRCGMWPPASNQSW</sequence>
<reference evidence="2 3" key="1">
    <citation type="submission" date="2012-09" db="EMBL/GenBank/DDBJ databases">
        <title>The Genome Sequence of Massilia timonae CCUG 45783.</title>
        <authorList>
            <consortium name="The Broad Institute Genome Sequencing Platform"/>
            <person name="Earl A."/>
            <person name="Ward D."/>
            <person name="Feldgarden M."/>
            <person name="Gevers D."/>
            <person name="Huys G."/>
            <person name="Walker B."/>
            <person name="Young S.K."/>
            <person name="Zeng Q."/>
            <person name="Gargeya S."/>
            <person name="Fitzgerald M."/>
            <person name="Haas B."/>
            <person name="Abouelleil A."/>
            <person name="Alvarado L."/>
            <person name="Arachchi H.M."/>
            <person name="Berlin A.M."/>
            <person name="Chapman S.B."/>
            <person name="Goldberg J."/>
            <person name="Griggs A."/>
            <person name="Gujja S."/>
            <person name="Hansen M."/>
            <person name="Howarth C."/>
            <person name="Imamovic A."/>
            <person name="Larimer J."/>
            <person name="McCowen C."/>
            <person name="Montmayeur A."/>
            <person name="Murphy C."/>
            <person name="Neiman D."/>
            <person name="Pearson M."/>
            <person name="Priest M."/>
            <person name="Roberts A."/>
            <person name="Saif S."/>
            <person name="Shea T."/>
            <person name="Sisk P."/>
            <person name="Sykes S."/>
            <person name="Wortman J."/>
            <person name="Nusbaum C."/>
            <person name="Birren B."/>
        </authorList>
    </citation>
    <scope>NUCLEOTIDE SEQUENCE [LARGE SCALE GENOMIC DNA]</scope>
    <source>
        <strain evidence="2 3">CCUG 45783</strain>
    </source>
</reference>
<evidence type="ECO:0000313" key="2">
    <source>
        <dbReference type="EMBL" id="EKU79654.1"/>
    </source>
</evidence>
<feature type="region of interest" description="Disordered" evidence="1">
    <location>
        <begin position="95"/>
        <end position="114"/>
    </location>
</feature>
<keyword evidence="3" id="KW-1185">Reference proteome</keyword>